<evidence type="ECO:0000313" key="2">
    <source>
        <dbReference type="Proteomes" id="UP000276133"/>
    </source>
</evidence>
<name>A0A3M7RD58_BRAPC</name>
<dbReference type="Proteomes" id="UP000276133">
    <property type="component" value="Unassembled WGS sequence"/>
</dbReference>
<sequence length="147" mass="17422">FQIFLGKRTADTQQNVFIAIVKSNYHDRYFYVLRKKRMKKTCASKLLCNTLSDEELHSRIQYTRKPLQIIYGINFRSSFPCLNLYSEPNIKRVQVIQKSADSFKINLSKIFMDSLKIKLMKIESLKVENCKPSLFVIDLLYRRDFGH</sequence>
<feature type="non-terminal residue" evidence="1">
    <location>
        <position position="1"/>
    </location>
</feature>
<proteinExistence type="predicted"/>
<gene>
    <name evidence="1" type="ORF">BpHYR1_038997</name>
</gene>
<keyword evidence="2" id="KW-1185">Reference proteome</keyword>
<comment type="caution">
    <text evidence="1">The sequence shown here is derived from an EMBL/GenBank/DDBJ whole genome shotgun (WGS) entry which is preliminary data.</text>
</comment>
<organism evidence="1 2">
    <name type="scientific">Brachionus plicatilis</name>
    <name type="common">Marine rotifer</name>
    <name type="synonym">Brachionus muelleri</name>
    <dbReference type="NCBI Taxonomy" id="10195"/>
    <lineage>
        <taxon>Eukaryota</taxon>
        <taxon>Metazoa</taxon>
        <taxon>Spiralia</taxon>
        <taxon>Gnathifera</taxon>
        <taxon>Rotifera</taxon>
        <taxon>Eurotatoria</taxon>
        <taxon>Monogononta</taxon>
        <taxon>Pseudotrocha</taxon>
        <taxon>Ploima</taxon>
        <taxon>Brachionidae</taxon>
        <taxon>Brachionus</taxon>
    </lineage>
</organism>
<protein>
    <submittedName>
        <fullName evidence="1">Uncharacterized protein</fullName>
    </submittedName>
</protein>
<reference evidence="1 2" key="1">
    <citation type="journal article" date="2018" name="Sci. Rep.">
        <title>Genomic signatures of local adaptation to the degree of environmental predictability in rotifers.</title>
        <authorList>
            <person name="Franch-Gras L."/>
            <person name="Hahn C."/>
            <person name="Garcia-Roger E.M."/>
            <person name="Carmona M.J."/>
            <person name="Serra M."/>
            <person name="Gomez A."/>
        </authorList>
    </citation>
    <scope>NUCLEOTIDE SEQUENCE [LARGE SCALE GENOMIC DNA]</scope>
    <source>
        <strain evidence="1">HYR1</strain>
    </source>
</reference>
<accession>A0A3M7RD58</accession>
<dbReference type="EMBL" id="REGN01003653">
    <property type="protein sequence ID" value="RNA21493.1"/>
    <property type="molecule type" value="Genomic_DNA"/>
</dbReference>
<evidence type="ECO:0000313" key="1">
    <source>
        <dbReference type="EMBL" id="RNA21493.1"/>
    </source>
</evidence>
<dbReference type="AlphaFoldDB" id="A0A3M7RD58"/>